<gene>
    <name evidence="2" type="ORF">CDAR_429071</name>
</gene>
<dbReference type="EMBL" id="BPLQ01010413">
    <property type="protein sequence ID" value="GIY50643.1"/>
    <property type="molecule type" value="Genomic_DNA"/>
</dbReference>
<feature type="region of interest" description="Disordered" evidence="1">
    <location>
        <begin position="26"/>
        <end position="50"/>
    </location>
</feature>
<sequence length="86" mass="9345">MGDVVGCPRTRGVTCKKCLPVGPLPGRPPVRMVGPPPNGAPSKVSSQPLSFGSRTHQRVHLLCNLLDAEILYFKKEKIPFPTKLNL</sequence>
<evidence type="ECO:0000313" key="2">
    <source>
        <dbReference type="EMBL" id="GIY50643.1"/>
    </source>
</evidence>
<name>A0AAV4TZT4_9ARAC</name>
<comment type="caution">
    <text evidence="2">The sequence shown here is derived from an EMBL/GenBank/DDBJ whole genome shotgun (WGS) entry which is preliminary data.</text>
</comment>
<dbReference type="Proteomes" id="UP001054837">
    <property type="component" value="Unassembled WGS sequence"/>
</dbReference>
<reference evidence="2 3" key="1">
    <citation type="submission" date="2021-06" db="EMBL/GenBank/DDBJ databases">
        <title>Caerostris darwini draft genome.</title>
        <authorList>
            <person name="Kono N."/>
            <person name="Arakawa K."/>
        </authorList>
    </citation>
    <scope>NUCLEOTIDE SEQUENCE [LARGE SCALE GENOMIC DNA]</scope>
</reference>
<evidence type="ECO:0000256" key="1">
    <source>
        <dbReference type="SAM" id="MobiDB-lite"/>
    </source>
</evidence>
<keyword evidence="3" id="KW-1185">Reference proteome</keyword>
<dbReference type="AlphaFoldDB" id="A0AAV4TZT4"/>
<proteinExistence type="predicted"/>
<organism evidence="2 3">
    <name type="scientific">Caerostris darwini</name>
    <dbReference type="NCBI Taxonomy" id="1538125"/>
    <lineage>
        <taxon>Eukaryota</taxon>
        <taxon>Metazoa</taxon>
        <taxon>Ecdysozoa</taxon>
        <taxon>Arthropoda</taxon>
        <taxon>Chelicerata</taxon>
        <taxon>Arachnida</taxon>
        <taxon>Araneae</taxon>
        <taxon>Araneomorphae</taxon>
        <taxon>Entelegynae</taxon>
        <taxon>Araneoidea</taxon>
        <taxon>Araneidae</taxon>
        <taxon>Caerostris</taxon>
    </lineage>
</organism>
<accession>A0AAV4TZT4</accession>
<evidence type="ECO:0000313" key="3">
    <source>
        <dbReference type="Proteomes" id="UP001054837"/>
    </source>
</evidence>
<protein>
    <submittedName>
        <fullName evidence="2">Uncharacterized protein</fullName>
    </submittedName>
</protein>
<feature type="compositionally biased region" description="Pro residues" evidence="1">
    <location>
        <begin position="26"/>
        <end position="39"/>
    </location>
</feature>